<proteinExistence type="inferred from homology"/>
<evidence type="ECO:0000256" key="2">
    <source>
        <dbReference type="ARBA" id="ARBA00022670"/>
    </source>
</evidence>
<feature type="compositionally biased region" description="Basic and acidic residues" evidence="4">
    <location>
        <begin position="41"/>
        <end position="53"/>
    </location>
</feature>
<feature type="domain" description="Ubiquitin-like protease family profile" evidence="5">
    <location>
        <begin position="157"/>
        <end position="192"/>
    </location>
</feature>
<dbReference type="EMBL" id="AYRZ02000002">
    <property type="protein sequence ID" value="PHT89607.1"/>
    <property type="molecule type" value="Genomic_DNA"/>
</dbReference>
<evidence type="ECO:0000259" key="5">
    <source>
        <dbReference type="Pfam" id="PF02902"/>
    </source>
</evidence>
<dbReference type="Proteomes" id="UP000222542">
    <property type="component" value="Unassembled WGS sequence"/>
</dbReference>
<dbReference type="InterPro" id="IPR038765">
    <property type="entry name" value="Papain-like_cys_pep_sf"/>
</dbReference>
<sequence>MNRDLEPSFSLGFSQLESIKEYEDVVNFIPGSFDYESVGFDENRSKHRNDPHTMKTLRQKHAKKDKKKEIHGSKERGSDSSASKAPAKRRRVVEVISRDELPKAYVNYYDADVGKELATQDAFARTDEVAQMKMSLINTIKELSTPAGQSWHLVNEVFIPINGDGVFHWVLTAIGLKDQCIRVYDSMESSQKRTQGHYC</sequence>
<evidence type="ECO:0000313" key="6">
    <source>
        <dbReference type="EMBL" id="PHT89607.1"/>
    </source>
</evidence>
<dbReference type="InterPro" id="IPR003653">
    <property type="entry name" value="Peptidase_C48_C"/>
</dbReference>
<comment type="similarity">
    <text evidence="1">Belongs to the peptidase C48 family.</text>
</comment>
<dbReference type="Gramene" id="PHT89607">
    <property type="protein sequence ID" value="PHT89607"/>
    <property type="gene ID" value="T459_04720"/>
</dbReference>
<gene>
    <name evidence="6" type="ORF">T459_04720</name>
</gene>
<feature type="compositionally biased region" description="Basic and acidic residues" evidence="4">
    <location>
        <begin position="67"/>
        <end position="78"/>
    </location>
</feature>
<dbReference type="Pfam" id="PF02902">
    <property type="entry name" value="Peptidase_C48"/>
    <property type="match status" value="1"/>
</dbReference>
<feature type="region of interest" description="Disordered" evidence="4">
    <location>
        <begin position="39"/>
        <end position="90"/>
    </location>
</feature>
<evidence type="ECO:0000256" key="4">
    <source>
        <dbReference type="SAM" id="MobiDB-lite"/>
    </source>
</evidence>
<reference evidence="6 7" key="1">
    <citation type="journal article" date="2014" name="Nat. Genet.">
        <title>Genome sequence of the hot pepper provides insights into the evolution of pungency in Capsicum species.</title>
        <authorList>
            <person name="Kim S."/>
            <person name="Park M."/>
            <person name="Yeom S.I."/>
            <person name="Kim Y.M."/>
            <person name="Lee J.M."/>
            <person name="Lee H.A."/>
            <person name="Seo E."/>
            <person name="Choi J."/>
            <person name="Cheong K."/>
            <person name="Kim K.T."/>
            <person name="Jung K."/>
            <person name="Lee G.W."/>
            <person name="Oh S.K."/>
            <person name="Bae C."/>
            <person name="Kim S.B."/>
            <person name="Lee H.Y."/>
            <person name="Kim S.Y."/>
            <person name="Kim M.S."/>
            <person name="Kang B.C."/>
            <person name="Jo Y.D."/>
            <person name="Yang H.B."/>
            <person name="Jeong H.J."/>
            <person name="Kang W.H."/>
            <person name="Kwon J.K."/>
            <person name="Shin C."/>
            <person name="Lim J.Y."/>
            <person name="Park J.H."/>
            <person name="Huh J.H."/>
            <person name="Kim J.S."/>
            <person name="Kim B.D."/>
            <person name="Cohen O."/>
            <person name="Paran I."/>
            <person name="Suh M.C."/>
            <person name="Lee S.B."/>
            <person name="Kim Y.K."/>
            <person name="Shin Y."/>
            <person name="Noh S.J."/>
            <person name="Park J."/>
            <person name="Seo Y.S."/>
            <person name="Kwon S.Y."/>
            <person name="Kim H.A."/>
            <person name="Park J.M."/>
            <person name="Kim H.J."/>
            <person name="Choi S.B."/>
            <person name="Bosland P.W."/>
            <person name="Reeves G."/>
            <person name="Jo S.H."/>
            <person name="Lee B.W."/>
            <person name="Cho H.T."/>
            <person name="Choi H.S."/>
            <person name="Lee M.S."/>
            <person name="Yu Y."/>
            <person name="Do Choi Y."/>
            <person name="Park B.S."/>
            <person name="van Deynze A."/>
            <person name="Ashrafi H."/>
            <person name="Hill T."/>
            <person name="Kim W.T."/>
            <person name="Pai H.S."/>
            <person name="Ahn H.K."/>
            <person name="Yeam I."/>
            <person name="Giovannoni J.J."/>
            <person name="Rose J.K."/>
            <person name="Sorensen I."/>
            <person name="Lee S.J."/>
            <person name="Kim R.W."/>
            <person name="Choi I.Y."/>
            <person name="Choi B.S."/>
            <person name="Lim J.S."/>
            <person name="Lee Y.H."/>
            <person name="Choi D."/>
        </authorList>
    </citation>
    <scope>NUCLEOTIDE SEQUENCE [LARGE SCALE GENOMIC DNA]</scope>
    <source>
        <strain evidence="7">cv. CM334</strain>
    </source>
</reference>
<reference evidence="6 7" key="2">
    <citation type="journal article" date="2017" name="Genome Biol.">
        <title>New reference genome sequences of hot pepper reveal the massive evolution of plant disease-resistance genes by retroduplication.</title>
        <authorList>
            <person name="Kim S."/>
            <person name="Park J."/>
            <person name="Yeom S.I."/>
            <person name="Kim Y.M."/>
            <person name="Seo E."/>
            <person name="Kim K.T."/>
            <person name="Kim M.S."/>
            <person name="Lee J.M."/>
            <person name="Cheong K."/>
            <person name="Shin H.S."/>
            <person name="Kim S.B."/>
            <person name="Han K."/>
            <person name="Lee J."/>
            <person name="Park M."/>
            <person name="Lee H.A."/>
            <person name="Lee H.Y."/>
            <person name="Lee Y."/>
            <person name="Oh S."/>
            <person name="Lee J.H."/>
            <person name="Choi E."/>
            <person name="Choi E."/>
            <person name="Lee S.E."/>
            <person name="Jeon J."/>
            <person name="Kim H."/>
            <person name="Choi G."/>
            <person name="Song H."/>
            <person name="Lee J."/>
            <person name="Lee S.C."/>
            <person name="Kwon J.K."/>
            <person name="Lee H.Y."/>
            <person name="Koo N."/>
            <person name="Hong Y."/>
            <person name="Kim R.W."/>
            <person name="Kang W.H."/>
            <person name="Huh J.H."/>
            <person name="Kang B.C."/>
            <person name="Yang T.J."/>
            <person name="Lee Y.H."/>
            <person name="Bennetzen J.L."/>
            <person name="Choi D."/>
        </authorList>
    </citation>
    <scope>NUCLEOTIDE SEQUENCE [LARGE SCALE GENOMIC DNA]</scope>
    <source>
        <strain evidence="7">cv. CM334</strain>
    </source>
</reference>
<protein>
    <recommendedName>
        <fullName evidence="5">Ubiquitin-like protease family profile domain-containing protein</fullName>
    </recommendedName>
</protein>
<name>A0A2G3A5U1_CAPAN</name>
<feature type="compositionally biased region" description="Basic residues" evidence="4">
    <location>
        <begin position="54"/>
        <end position="66"/>
    </location>
</feature>
<dbReference type="Gene3D" id="3.40.395.10">
    <property type="entry name" value="Adenoviral Proteinase, Chain A"/>
    <property type="match status" value="1"/>
</dbReference>
<organism evidence="6 7">
    <name type="scientific">Capsicum annuum</name>
    <name type="common">Capsicum pepper</name>
    <dbReference type="NCBI Taxonomy" id="4072"/>
    <lineage>
        <taxon>Eukaryota</taxon>
        <taxon>Viridiplantae</taxon>
        <taxon>Streptophyta</taxon>
        <taxon>Embryophyta</taxon>
        <taxon>Tracheophyta</taxon>
        <taxon>Spermatophyta</taxon>
        <taxon>Magnoliopsida</taxon>
        <taxon>eudicotyledons</taxon>
        <taxon>Gunneridae</taxon>
        <taxon>Pentapetalae</taxon>
        <taxon>asterids</taxon>
        <taxon>lamiids</taxon>
        <taxon>Solanales</taxon>
        <taxon>Solanaceae</taxon>
        <taxon>Solanoideae</taxon>
        <taxon>Capsiceae</taxon>
        <taxon>Capsicum</taxon>
    </lineage>
</organism>
<keyword evidence="2" id="KW-0645">Protease</keyword>
<accession>A0A2G3A5U1</accession>
<evidence type="ECO:0000256" key="3">
    <source>
        <dbReference type="ARBA" id="ARBA00022801"/>
    </source>
</evidence>
<keyword evidence="7" id="KW-1185">Reference proteome</keyword>
<comment type="caution">
    <text evidence="6">The sequence shown here is derived from an EMBL/GenBank/DDBJ whole genome shotgun (WGS) entry which is preliminary data.</text>
</comment>
<evidence type="ECO:0000256" key="1">
    <source>
        <dbReference type="ARBA" id="ARBA00005234"/>
    </source>
</evidence>
<dbReference type="PANTHER" id="PTHR31470">
    <property type="entry name" value="CYSTEINE PROTEINASES SUPERFAMILY PROTEIN-RELATED-RELATED"/>
    <property type="match status" value="1"/>
</dbReference>
<dbReference type="PANTHER" id="PTHR31470:SF46">
    <property type="entry name" value="ULP1 PROTEASE FAMILY, C-TERMINAL CATALYTIC DOMAIN CONTAINING PROTEIN"/>
    <property type="match status" value="1"/>
</dbReference>
<dbReference type="SUPFAM" id="SSF54001">
    <property type="entry name" value="Cysteine proteinases"/>
    <property type="match status" value="1"/>
</dbReference>
<evidence type="ECO:0000313" key="7">
    <source>
        <dbReference type="Proteomes" id="UP000222542"/>
    </source>
</evidence>
<dbReference type="GO" id="GO:0006508">
    <property type="term" value="P:proteolysis"/>
    <property type="evidence" value="ECO:0007669"/>
    <property type="project" value="UniProtKB-KW"/>
</dbReference>
<keyword evidence="3" id="KW-0378">Hydrolase</keyword>
<dbReference type="GO" id="GO:0008234">
    <property type="term" value="F:cysteine-type peptidase activity"/>
    <property type="evidence" value="ECO:0007669"/>
    <property type="project" value="InterPro"/>
</dbReference>
<dbReference type="AlphaFoldDB" id="A0A2G3A5U1"/>